<dbReference type="OrthoDB" id="674774at2"/>
<dbReference type="Proteomes" id="UP000016584">
    <property type="component" value="Unassembled WGS sequence"/>
</dbReference>
<dbReference type="InterPro" id="IPR001387">
    <property type="entry name" value="Cro/C1-type_HTH"/>
</dbReference>
<evidence type="ECO:0000313" key="5">
    <source>
        <dbReference type="Proteomes" id="UP000016584"/>
    </source>
</evidence>
<dbReference type="EMBL" id="ATDL01000003">
    <property type="protein sequence ID" value="ERJ61160.1"/>
    <property type="molecule type" value="Genomic_DNA"/>
</dbReference>
<dbReference type="eggNOG" id="COG1396">
    <property type="taxonomic scope" value="Bacteria"/>
</dbReference>
<evidence type="ECO:0000256" key="2">
    <source>
        <dbReference type="SAM" id="Coils"/>
    </source>
</evidence>
<feature type="coiled-coil region" evidence="2">
    <location>
        <begin position="103"/>
        <end position="130"/>
    </location>
</feature>
<keyword evidence="5" id="KW-1185">Reference proteome</keyword>
<feature type="domain" description="HTH cro/C1-type" evidence="3">
    <location>
        <begin position="15"/>
        <end position="68"/>
    </location>
</feature>
<evidence type="ECO:0000313" key="4">
    <source>
        <dbReference type="EMBL" id="ERJ61160.1"/>
    </source>
</evidence>
<gene>
    <name evidence="4" type="ORF">M472_20625</name>
</gene>
<comment type="caution">
    <text evidence="4">The sequence shown here is derived from an EMBL/GenBank/DDBJ whole genome shotgun (WGS) entry which is preliminary data.</text>
</comment>
<proteinExistence type="predicted"/>
<dbReference type="STRING" id="1346330.M472_20625"/>
<dbReference type="SUPFAM" id="SSF47413">
    <property type="entry name" value="lambda repressor-like DNA-binding domains"/>
    <property type="match status" value="1"/>
</dbReference>
<evidence type="ECO:0000259" key="3">
    <source>
        <dbReference type="PROSITE" id="PS50943"/>
    </source>
</evidence>
<dbReference type="PANTHER" id="PTHR46558:SF11">
    <property type="entry name" value="HTH-TYPE TRANSCRIPTIONAL REGULATOR XRE"/>
    <property type="match status" value="1"/>
</dbReference>
<dbReference type="Pfam" id="PF01381">
    <property type="entry name" value="HTH_3"/>
    <property type="match status" value="1"/>
</dbReference>
<reference evidence="4 5" key="1">
    <citation type="journal article" date="2013" name="Genome Announc.">
        <title>The Draft Genome Sequence of Sphingomonas paucimobilis Strain HER1398 (Proteobacteria), Host to the Giant PAU Phage, Indicates That It Is a Member of the Genus Sphingobacterium (Bacteroidetes).</title>
        <authorList>
            <person name="White R.A.III."/>
            <person name="Suttle C.A."/>
        </authorList>
    </citation>
    <scope>NUCLEOTIDE SEQUENCE [LARGE SCALE GENOMIC DNA]</scope>
    <source>
        <strain evidence="4 5">HER1398</strain>
    </source>
</reference>
<keyword evidence="1" id="KW-0238">DNA-binding</keyword>
<dbReference type="CDD" id="cd00093">
    <property type="entry name" value="HTH_XRE"/>
    <property type="match status" value="1"/>
</dbReference>
<dbReference type="PATRIC" id="fig|1346330.5.peg.407"/>
<keyword evidence="2" id="KW-0175">Coiled coil</keyword>
<dbReference type="Gene3D" id="1.10.260.40">
    <property type="entry name" value="lambda repressor-like DNA-binding domains"/>
    <property type="match status" value="1"/>
</dbReference>
<dbReference type="GO" id="GO:0003677">
    <property type="term" value="F:DNA binding"/>
    <property type="evidence" value="ECO:0007669"/>
    <property type="project" value="UniProtKB-KW"/>
</dbReference>
<dbReference type="AlphaFoldDB" id="U2I0W0"/>
<dbReference type="PANTHER" id="PTHR46558">
    <property type="entry name" value="TRACRIPTIONAL REGULATORY PROTEIN-RELATED-RELATED"/>
    <property type="match status" value="1"/>
</dbReference>
<dbReference type="InterPro" id="IPR010982">
    <property type="entry name" value="Lambda_DNA-bd_dom_sf"/>
</dbReference>
<name>U2I0W0_9SPHI</name>
<accession>U2I0W0</accession>
<organism evidence="4 5">
    <name type="scientific">Sphingobacterium paucimobilis HER1398</name>
    <dbReference type="NCBI Taxonomy" id="1346330"/>
    <lineage>
        <taxon>Bacteria</taxon>
        <taxon>Pseudomonadati</taxon>
        <taxon>Bacteroidota</taxon>
        <taxon>Sphingobacteriia</taxon>
        <taxon>Sphingobacteriales</taxon>
        <taxon>Sphingobacteriaceae</taxon>
        <taxon>Sphingobacterium</taxon>
    </lineage>
</organism>
<evidence type="ECO:0000256" key="1">
    <source>
        <dbReference type="ARBA" id="ARBA00023125"/>
    </source>
</evidence>
<sequence>MRNSATNDEKIGSKIRKLRQIKGFSQKMFAAELNISQQAVSKIENSEIINEETLNKVSEILGVSIETITNFDEDAAFTNIIERNETINQRCDVVNNYNSTDKIEELYERLLKSEREKNEVFKQMLELKDKMTNE</sequence>
<dbReference type="PROSITE" id="PS50943">
    <property type="entry name" value="HTH_CROC1"/>
    <property type="match status" value="1"/>
</dbReference>
<dbReference type="RefSeq" id="WP_021068601.1">
    <property type="nucleotide sequence ID" value="NZ_ATDL01000003.1"/>
</dbReference>
<dbReference type="SMART" id="SM00530">
    <property type="entry name" value="HTH_XRE"/>
    <property type="match status" value="1"/>
</dbReference>
<protein>
    <recommendedName>
        <fullName evidence="3">HTH cro/C1-type domain-containing protein</fullName>
    </recommendedName>
</protein>